<evidence type="ECO:0000313" key="1">
    <source>
        <dbReference type="EMBL" id="ONH25191.1"/>
    </source>
</evidence>
<reference evidence="2" key="1">
    <citation type="submission" date="2016-10" db="EMBL/GenBank/DDBJ databases">
        <title>Frankia sp. NRRL B-16386 Genome sequencing.</title>
        <authorList>
            <person name="Ghodhbane-Gtari F."/>
            <person name="Swanson E."/>
            <person name="Gueddou A."/>
            <person name="Hezbri K."/>
            <person name="Ktari K."/>
            <person name="Nouioui I."/>
            <person name="Morris K."/>
            <person name="Simpson S."/>
            <person name="Abebe-Akele F."/>
            <person name="Thomas K."/>
            <person name="Gtari M."/>
            <person name="Tisa L.S."/>
        </authorList>
    </citation>
    <scope>NUCLEOTIDE SEQUENCE [LARGE SCALE GENOMIC DNA]</scope>
    <source>
        <strain evidence="2">NRRL B-16386</strain>
    </source>
</reference>
<sequence>MDDLDAAIAAADADYRRTASAHSQTTDRLVSLLATRIARDVRRVGAFRDATEIGVDSDHQLDVVCTLTAVLADRDGDPAVEQLAAQIRADLLRIGDTGHFHADNRLLQLPRTTSTIRRRQAHAVRPVHAPDCRRD</sequence>
<organism evidence="1 2">
    <name type="scientific">Pseudofrankia asymbiotica</name>
    <dbReference type="NCBI Taxonomy" id="1834516"/>
    <lineage>
        <taxon>Bacteria</taxon>
        <taxon>Bacillati</taxon>
        <taxon>Actinomycetota</taxon>
        <taxon>Actinomycetes</taxon>
        <taxon>Frankiales</taxon>
        <taxon>Frankiaceae</taxon>
        <taxon>Pseudofrankia</taxon>
    </lineage>
</organism>
<dbReference type="EMBL" id="MOMC01000062">
    <property type="protein sequence ID" value="ONH25191.1"/>
    <property type="molecule type" value="Genomic_DNA"/>
</dbReference>
<comment type="caution">
    <text evidence="1">The sequence shown here is derived from an EMBL/GenBank/DDBJ whole genome shotgun (WGS) entry which is preliminary data.</text>
</comment>
<accession>A0A1V2I4S5</accession>
<dbReference type="OrthoDB" id="9942353at2"/>
<evidence type="ECO:0000313" key="2">
    <source>
        <dbReference type="Proteomes" id="UP000188929"/>
    </source>
</evidence>
<dbReference type="STRING" id="1834516.BL253_27870"/>
<keyword evidence="2" id="KW-1185">Reference proteome</keyword>
<dbReference type="Proteomes" id="UP000188929">
    <property type="component" value="Unassembled WGS sequence"/>
</dbReference>
<proteinExistence type="predicted"/>
<gene>
    <name evidence="1" type="ORF">BL253_27870</name>
</gene>
<name>A0A1V2I4S5_9ACTN</name>
<dbReference type="AlphaFoldDB" id="A0A1V2I4S5"/>
<dbReference type="RefSeq" id="WP_076820361.1">
    <property type="nucleotide sequence ID" value="NZ_MOMC01000062.1"/>
</dbReference>
<protein>
    <submittedName>
        <fullName evidence="1">Uncharacterized protein</fullName>
    </submittedName>
</protein>